<dbReference type="InterPro" id="IPR015883">
    <property type="entry name" value="Glyco_hydro_20_cat"/>
</dbReference>
<dbReference type="PANTHER" id="PTHR22600">
    <property type="entry name" value="BETA-HEXOSAMINIDASE"/>
    <property type="match status" value="1"/>
</dbReference>
<evidence type="ECO:0000256" key="4">
    <source>
        <dbReference type="ARBA" id="ARBA00022801"/>
    </source>
</evidence>
<dbReference type="InterPro" id="IPR017853">
    <property type="entry name" value="GH"/>
</dbReference>
<dbReference type="InterPro" id="IPR015882">
    <property type="entry name" value="HEX_bac_N"/>
</dbReference>
<reference evidence="9 10" key="1">
    <citation type="submission" date="2023-01" db="EMBL/GenBank/DDBJ databases">
        <authorList>
            <person name="Lee S.H."/>
            <person name="Jung H.S."/>
            <person name="Yun J.U."/>
        </authorList>
    </citation>
    <scope>NUCLEOTIDE SEQUENCE [LARGE SCALE GENOMIC DNA]</scope>
    <source>
        <strain evidence="9 10">CBA3108</strain>
    </source>
</reference>
<accession>A0ABY7QZP5</accession>
<dbReference type="Proteomes" id="UP001212097">
    <property type="component" value="Chromosome"/>
</dbReference>
<organism evidence="9 10">
    <name type="scientific">Cutibacterium equinum</name>
    <dbReference type="NCBI Taxonomy" id="3016342"/>
    <lineage>
        <taxon>Bacteria</taxon>
        <taxon>Bacillati</taxon>
        <taxon>Actinomycetota</taxon>
        <taxon>Actinomycetes</taxon>
        <taxon>Propionibacteriales</taxon>
        <taxon>Propionibacteriaceae</taxon>
        <taxon>Cutibacterium</taxon>
    </lineage>
</organism>
<dbReference type="Pfam" id="PF02838">
    <property type="entry name" value="Glyco_hydro_20b"/>
    <property type="match status" value="1"/>
</dbReference>
<reference evidence="9 10" key="2">
    <citation type="submission" date="2023-06" db="EMBL/GenBank/DDBJ databases">
        <title>The Gram-positive Non-spore-bearing Anaerobic Bacilli of Human Feces.</title>
        <authorList>
            <person name="Eggerth A.H."/>
        </authorList>
    </citation>
    <scope>NUCLEOTIDE SEQUENCE [LARGE SCALE GENOMIC DNA]</scope>
    <source>
        <strain evidence="9 10">CBA3108</strain>
    </source>
</reference>
<protein>
    <recommendedName>
        <fullName evidence="3">beta-N-acetylhexosaminidase</fullName>
        <ecNumber evidence="3">3.2.1.52</ecNumber>
    </recommendedName>
</protein>
<evidence type="ECO:0000259" key="7">
    <source>
        <dbReference type="Pfam" id="PF00728"/>
    </source>
</evidence>
<dbReference type="Gene3D" id="3.30.379.10">
    <property type="entry name" value="Chitobiase/beta-hexosaminidase domain 2-like"/>
    <property type="match status" value="1"/>
</dbReference>
<feature type="region of interest" description="Disordered" evidence="6">
    <location>
        <begin position="697"/>
        <end position="765"/>
    </location>
</feature>
<keyword evidence="10" id="KW-1185">Reference proteome</keyword>
<evidence type="ECO:0000256" key="3">
    <source>
        <dbReference type="ARBA" id="ARBA00012663"/>
    </source>
</evidence>
<evidence type="ECO:0000313" key="9">
    <source>
        <dbReference type="EMBL" id="WCC80461.1"/>
    </source>
</evidence>
<evidence type="ECO:0000256" key="2">
    <source>
        <dbReference type="ARBA" id="ARBA00006285"/>
    </source>
</evidence>
<feature type="compositionally biased region" description="Low complexity" evidence="6">
    <location>
        <begin position="744"/>
        <end position="758"/>
    </location>
</feature>
<evidence type="ECO:0000256" key="6">
    <source>
        <dbReference type="SAM" id="MobiDB-lite"/>
    </source>
</evidence>
<feature type="domain" description="Glycoside hydrolase family 20 catalytic" evidence="7">
    <location>
        <begin position="172"/>
        <end position="535"/>
    </location>
</feature>
<evidence type="ECO:0000256" key="1">
    <source>
        <dbReference type="ARBA" id="ARBA00001231"/>
    </source>
</evidence>
<dbReference type="InterPro" id="IPR029018">
    <property type="entry name" value="Hex-like_dom2"/>
</dbReference>
<evidence type="ECO:0000256" key="5">
    <source>
        <dbReference type="ARBA" id="ARBA00023295"/>
    </source>
</evidence>
<dbReference type="EMBL" id="CP115668">
    <property type="protein sequence ID" value="WCC80461.1"/>
    <property type="molecule type" value="Genomic_DNA"/>
</dbReference>
<name>A0ABY7QZP5_9ACTN</name>
<sequence length="765" mass="81729">MCALALSVASPVSAHEPPPSDWKMQVSGKMAASNPAHLNLLPLPASAKFADDGASYTIPAGACVSAPEQFTPAIDILRANIGKAYGLTLLRGHDCPITMTKDDSLGTGAQRGEAYQLSVTKTGITIKAAGTRAAIWAVQTLTQMLGPWAQAPTTLAASPTLPQVFITDQPRYSWRGLMIDPVRSFIPVDEVKRIINDMSAVKLNTLHLHLSDDQGWRVEIDNEGKAADDTIDYAQLTERSGVTSYMAGHSKLAPSAGRTGYYTKAEFIDLVDYAARHGVGIVPEIDGPGHANAMLHAIAELNSSGSYPKPASGEDRVRAYQEDDRTTLDPGNEATYTFLSHVVSRLNSYIDEGVARSGVPEVRVPVFHIGGDEASKTAKEPYQSYMKRVSDMLTANHHAAIVWNEALQPAQDASAQLPDGSYVQHWTADEPNQGGRLANFISSKHAKVIMSHVKHAYLPQKPSADLPGPSWACGENGCTIESFYNWDPTQMSGVAEENVAGVEAALWNEHMRTEHDQQSVMFPRLEATAEVAWTPQSERSFTDFKMRESLRSTVHLTRGTSFHLDALISPWASSYAPVEVDYALPGRHLVGLLALPGATQAPTNLQGTLTPVTEKHDTATGLTPVPVAVTTEMPTAYHFTDQGRTTGRVMNSLIRVYATIPEGTPPGVYRLSLSTPEPLNVSDRTAPLSLSGDQFVTVAAPPPAQPDNPANPGETGTGNDGHSPASGKHGTTGGGTDPGVIHVTGHSKSHGTTGTHASQLPHSGA</sequence>
<evidence type="ECO:0000259" key="8">
    <source>
        <dbReference type="Pfam" id="PF02838"/>
    </source>
</evidence>
<keyword evidence="4" id="KW-0378">Hydrolase</keyword>
<comment type="catalytic activity">
    <reaction evidence="1">
        <text>Hydrolysis of terminal non-reducing N-acetyl-D-hexosamine residues in N-acetyl-beta-D-hexosaminides.</text>
        <dbReference type="EC" id="3.2.1.52"/>
    </reaction>
</comment>
<feature type="domain" description="Beta-hexosaminidase bacterial type N-terminal" evidence="8">
    <location>
        <begin position="38"/>
        <end position="169"/>
    </location>
</feature>
<dbReference type="PANTHER" id="PTHR22600:SF57">
    <property type="entry name" value="BETA-N-ACETYLHEXOSAMINIDASE"/>
    <property type="match status" value="1"/>
</dbReference>
<dbReference type="Gene3D" id="3.20.20.80">
    <property type="entry name" value="Glycosidases"/>
    <property type="match status" value="1"/>
</dbReference>
<dbReference type="PRINTS" id="PR00738">
    <property type="entry name" value="GLHYDRLASE20"/>
</dbReference>
<dbReference type="SUPFAM" id="SSF51445">
    <property type="entry name" value="(Trans)glycosidases"/>
    <property type="match status" value="1"/>
</dbReference>
<keyword evidence="5" id="KW-0326">Glycosidase</keyword>
<dbReference type="InterPro" id="IPR025705">
    <property type="entry name" value="Beta_hexosaminidase_sua/sub"/>
</dbReference>
<dbReference type="EC" id="3.2.1.52" evidence="3"/>
<dbReference type="RefSeq" id="WP_271418642.1">
    <property type="nucleotide sequence ID" value="NZ_CP115668.1"/>
</dbReference>
<gene>
    <name evidence="9" type="ORF">O6R08_02770</name>
</gene>
<evidence type="ECO:0000313" key="10">
    <source>
        <dbReference type="Proteomes" id="UP001212097"/>
    </source>
</evidence>
<proteinExistence type="inferred from homology"/>
<dbReference type="Pfam" id="PF00728">
    <property type="entry name" value="Glyco_hydro_20"/>
    <property type="match status" value="1"/>
</dbReference>
<comment type="similarity">
    <text evidence="2">Belongs to the glycosyl hydrolase 20 family.</text>
</comment>
<dbReference type="SUPFAM" id="SSF55545">
    <property type="entry name" value="beta-N-acetylhexosaminidase-like domain"/>
    <property type="match status" value="1"/>
</dbReference>